<keyword evidence="3 6" id="KW-0812">Transmembrane</keyword>
<feature type="transmembrane region" description="Helical" evidence="6">
    <location>
        <begin position="402"/>
        <end position="420"/>
    </location>
</feature>
<feature type="transmembrane region" description="Helical" evidence="6">
    <location>
        <begin position="12"/>
        <end position="32"/>
    </location>
</feature>
<evidence type="ECO:0000256" key="6">
    <source>
        <dbReference type="SAM" id="Phobius"/>
    </source>
</evidence>
<feature type="transmembrane region" description="Helical" evidence="6">
    <location>
        <begin position="432"/>
        <end position="449"/>
    </location>
</feature>
<feature type="transmembrane region" description="Helical" evidence="6">
    <location>
        <begin position="264"/>
        <end position="286"/>
    </location>
</feature>
<reference evidence="8" key="1">
    <citation type="journal article" date="2019" name="Int. J. Syst. Evol. Microbiol.">
        <title>The Global Catalogue of Microorganisms (GCM) 10K type strain sequencing project: providing services to taxonomists for standard genome sequencing and annotation.</title>
        <authorList>
            <consortium name="The Broad Institute Genomics Platform"/>
            <consortium name="The Broad Institute Genome Sequencing Center for Infectious Disease"/>
            <person name="Wu L."/>
            <person name="Ma J."/>
        </authorList>
    </citation>
    <scope>NUCLEOTIDE SEQUENCE [LARGE SCALE GENOMIC DNA]</scope>
    <source>
        <strain evidence="8">CCUG 64793</strain>
    </source>
</reference>
<feature type="transmembrane region" description="Helical" evidence="6">
    <location>
        <begin position="83"/>
        <end position="106"/>
    </location>
</feature>
<feature type="transmembrane region" description="Helical" evidence="6">
    <location>
        <begin position="306"/>
        <end position="332"/>
    </location>
</feature>
<sequence>MSTLQKLFKQTFIYGLATVLPRMLSFLLVPLYTQVLPKEEYGEISVIFAYFVLFNVILAYGMETAFFRFYNKKENSEEVLSTAGWSLVTSSLLFFAGAFLAQSWIAGITGIPLEYIKLVIWILLLDALVIIPFAWLRATERPVKYAIIKILNVAINLGLNVFFLLLLKDWSKEFRFLQPLYVPGFEINYVFIANLIASGVTLMLMFPFYLRIKAIFNTDLWKSMMRYALPVLVAGIAFSINEVFDRIMLDYLLPQSIAKAEIGAYAACYKLALFMTLFATAFRLGIEPFFFSHAGAKNARETYALITKYFVVFGCLILVGVIVFIDLLKVILIQNETYWDAMHIVPIILIANLFLGIYHNLSVWYKITDRTKMGGYISVVGAGITIILNIVLIPMISYMGSAIATLAAYGSMMLLSYLIGRKYYPIPYNVKKISFYLLLSLGISLISFVFFRGNYIAGVFFIGLFLLVIYFNEQKEIKQILKQ</sequence>
<evidence type="ECO:0000313" key="8">
    <source>
        <dbReference type="Proteomes" id="UP001597131"/>
    </source>
</evidence>
<keyword evidence="2" id="KW-1003">Cell membrane</keyword>
<keyword evidence="8" id="KW-1185">Reference proteome</keyword>
<evidence type="ECO:0000313" key="7">
    <source>
        <dbReference type="EMBL" id="MFD1094475.1"/>
    </source>
</evidence>
<protein>
    <submittedName>
        <fullName evidence="7">Lipopolysaccharide biosynthesis protein</fullName>
    </submittedName>
</protein>
<evidence type="ECO:0000256" key="1">
    <source>
        <dbReference type="ARBA" id="ARBA00004651"/>
    </source>
</evidence>
<dbReference type="Pfam" id="PF01943">
    <property type="entry name" value="Polysacc_synt"/>
    <property type="match status" value="1"/>
</dbReference>
<evidence type="ECO:0000256" key="5">
    <source>
        <dbReference type="ARBA" id="ARBA00023136"/>
    </source>
</evidence>
<dbReference type="EMBL" id="JBHTLI010000001">
    <property type="protein sequence ID" value="MFD1094475.1"/>
    <property type="molecule type" value="Genomic_DNA"/>
</dbReference>
<evidence type="ECO:0000256" key="3">
    <source>
        <dbReference type="ARBA" id="ARBA00022692"/>
    </source>
</evidence>
<gene>
    <name evidence="7" type="ORF">ACFQ3Q_01825</name>
</gene>
<dbReference type="PANTHER" id="PTHR30250">
    <property type="entry name" value="PST FAMILY PREDICTED COLANIC ACID TRANSPORTER"/>
    <property type="match status" value="1"/>
</dbReference>
<keyword evidence="4 6" id="KW-1133">Transmembrane helix</keyword>
<evidence type="ECO:0000256" key="4">
    <source>
        <dbReference type="ARBA" id="ARBA00022989"/>
    </source>
</evidence>
<dbReference type="InterPro" id="IPR002797">
    <property type="entry name" value="Polysacc_synth"/>
</dbReference>
<accession>A0ABW3NNY0</accession>
<feature type="transmembrane region" description="Helical" evidence="6">
    <location>
        <begin position="344"/>
        <end position="361"/>
    </location>
</feature>
<name>A0ABW3NNY0_9FLAO</name>
<feature type="transmembrane region" description="Helical" evidence="6">
    <location>
        <begin position="187"/>
        <end position="212"/>
    </location>
</feature>
<feature type="transmembrane region" description="Helical" evidence="6">
    <location>
        <begin position="373"/>
        <end position="396"/>
    </location>
</feature>
<keyword evidence="5 6" id="KW-0472">Membrane</keyword>
<dbReference type="RefSeq" id="WP_380742345.1">
    <property type="nucleotide sequence ID" value="NZ_JBHTLI010000001.1"/>
</dbReference>
<feature type="transmembrane region" description="Helical" evidence="6">
    <location>
        <begin position="118"/>
        <end position="136"/>
    </location>
</feature>
<dbReference type="InterPro" id="IPR050833">
    <property type="entry name" value="Poly_Biosynth_Transport"/>
</dbReference>
<feature type="transmembrane region" description="Helical" evidence="6">
    <location>
        <begin position="148"/>
        <end position="167"/>
    </location>
</feature>
<evidence type="ECO:0000256" key="2">
    <source>
        <dbReference type="ARBA" id="ARBA00022475"/>
    </source>
</evidence>
<proteinExistence type="predicted"/>
<dbReference type="Proteomes" id="UP001597131">
    <property type="component" value="Unassembled WGS sequence"/>
</dbReference>
<feature type="transmembrane region" description="Helical" evidence="6">
    <location>
        <begin position="44"/>
        <end position="62"/>
    </location>
</feature>
<dbReference type="PANTHER" id="PTHR30250:SF11">
    <property type="entry name" value="O-ANTIGEN TRANSPORTER-RELATED"/>
    <property type="match status" value="1"/>
</dbReference>
<feature type="transmembrane region" description="Helical" evidence="6">
    <location>
        <begin position="455"/>
        <end position="472"/>
    </location>
</feature>
<organism evidence="7 8">
    <name type="scientific">Salegentibacter chungangensis</name>
    <dbReference type="NCBI Taxonomy" id="1335724"/>
    <lineage>
        <taxon>Bacteria</taxon>
        <taxon>Pseudomonadati</taxon>
        <taxon>Bacteroidota</taxon>
        <taxon>Flavobacteriia</taxon>
        <taxon>Flavobacteriales</taxon>
        <taxon>Flavobacteriaceae</taxon>
        <taxon>Salegentibacter</taxon>
    </lineage>
</organism>
<comment type="subcellular location">
    <subcellularLocation>
        <location evidence="1">Cell membrane</location>
        <topology evidence="1">Multi-pass membrane protein</topology>
    </subcellularLocation>
</comment>
<comment type="caution">
    <text evidence="7">The sequence shown here is derived from an EMBL/GenBank/DDBJ whole genome shotgun (WGS) entry which is preliminary data.</text>
</comment>
<feature type="transmembrane region" description="Helical" evidence="6">
    <location>
        <begin position="224"/>
        <end position="244"/>
    </location>
</feature>